<proteinExistence type="predicted"/>
<evidence type="ECO:0000256" key="1">
    <source>
        <dbReference type="SAM" id="SignalP"/>
    </source>
</evidence>
<evidence type="ECO:0000313" key="2">
    <source>
        <dbReference type="EMBL" id="TRB34605.1"/>
    </source>
</evidence>
<dbReference type="KEGG" id="mhaq:WC39_08175"/>
<protein>
    <submittedName>
        <fullName evidence="3">Hemophilus-specific protein</fullName>
    </submittedName>
</protein>
<gene>
    <name evidence="3" type="ORF">FEA53_13060</name>
    <name evidence="2" type="ORF">FEB89_12900</name>
    <name evidence="4" type="ORF">NCTC10643_01564</name>
</gene>
<dbReference type="AlphaFoldDB" id="A0A249A1R9"/>
<organism evidence="3 5">
    <name type="scientific">Mannheimia haemolytica</name>
    <name type="common">Pasteurella haemolytica</name>
    <dbReference type="NCBI Taxonomy" id="75985"/>
    <lineage>
        <taxon>Bacteria</taxon>
        <taxon>Pseudomonadati</taxon>
        <taxon>Pseudomonadota</taxon>
        <taxon>Gammaproteobacteria</taxon>
        <taxon>Pasteurellales</taxon>
        <taxon>Pasteurellaceae</taxon>
        <taxon>Mannheimia</taxon>
    </lineage>
</organism>
<accession>A0A249A1R9</accession>
<dbReference type="RefSeq" id="WP_006248876.1">
    <property type="nucleotide sequence ID" value="NZ_CP011098.1"/>
</dbReference>
<dbReference type="Proteomes" id="UP000318394">
    <property type="component" value="Unassembled WGS sequence"/>
</dbReference>
<dbReference type="Proteomes" id="UP000315164">
    <property type="component" value="Unassembled WGS sequence"/>
</dbReference>
<evidence type="ECO:0000313" key="5">
    <source>
        <dbReference type="Proteomes" id="UP000315164"/>
    </source>
</evidence>
<reference evidence="5 6" key="2">
    <citation type="journal article" date="2019" name="Vet. Microbiol.">
        <title>Genetic characterization of susceptible and multi-drug resistant Mannheimia haemolytica isolated from high-risk stocker calves prior to and after antimicrobial metaphylaxis.</title>
        <authorList>
            <person name="Snyder E.R."/>
            <person name="Alvarez-Narvaez S."/>
            <person name="Credille B.C."/>
        </authorList>
    </citation>
    <scope>NUCLEOTIDE SEQUENCE [LARGE SCALE GENOMIC DNA]</scope>
    <source>
        <strain evidence="3 5">UGA-R5-128-1</strain>
        <strain evidence="2 6">UGA-R7-163-1</strain>
    </source>
</reference>
<keyword evidence="6" id="KW-1185">Reference proteome</keyword>
<dbReference type="EMBL" id="VAJB01000048">
    <property type="protein sequence ID" value="TRB71794.1"/>
    <property type="molecule type" value="Genomic_DNA"/>
</dbReference>
<dbReference type="Proteomes" id="UP000271188">
    <property type="component" value="Chromosome"/>
</dbReference>
<keyword evidence="1" id="KW-0732">Signal</keyword>
<evidence type="ECO:0000313" key="3">
    <source>
        <dbReference type="EMBL" id="TRB71794.1"/>
    </source>
</evidence>
<evidence type="ECO:0000313" key="6">
    <source>
        <dbReference type="Proteomes" id="UP000318394"/>
    </source>
</evidence>
<feature type="chain" id="PRO_5044570312" evidence="1">
    <location>
        <begin position="23"/>
        <end position="172"/>
    </location>
</feature>
<dbReference type="GeneID" id="31488024"/>
<dbReference type="EMBL" id="VAJI01000048">
    <property type="protein sequence ID" value="TRB34605.1"/>
    <property type="molecule type" value="Genomic_DNA"/>
</dbReference>
<dbReference type="OrthoDB" id="5680089at2"/>
<sequence>MRYIKYSLFLVSTMLISGCAELSAINDKVGDWAGQMNQTLYGSKDGSVEQHNGRQVYTKTRNGKYVYQDSGTLQLKRNIDDVFLKVRREFGFRPTNADSDSRKVYHTVQGTFYHVSGYFESDVDTDGVHLGENYLEVIIEKGSKNQVNVEWKATGSARWLDSAKQRLLNTLK</sequence>
<dbReference type="EMBL" id="LR134495">
    <property type="protein sequence ID" value="VEI77680.1"/>
    <property type="molecule type" value="Genomic_DNA"/>
</dbReference>
<reference evidence="4" key="1">
    <citation type="submission" date="2018-12" db="EMBL/GenBank/DDBJ databases">
        <authorList>
            <consortium name="Pathogen Informatics"/>
        </authorList>
    </citation>
    <scope>NUCLEOTIDE SEQUENCE [LARGE SCALE GENOMIC DNA]</scope>
    <source>
        <strain evidence="4">NCTC10643</strain>
    </source>
</reference>
<evidence type="ECO:0000313" key="4">
    <source>
        <dbReference type="EMBL" id="VEI77680.1"/>
    </source>
</evidence>
<feature type="signal peptide" evidence="1">
    <location>
        <begin position="1"/>
        <end position="22"/>
    </location>
</feature>
<dbReference type="KEGG" id="mhay:VK67_08175"/>
<name>A0A249A1R9_MANHA</name>
<dbReference type="PROSITE" id="PS51257">
    <property type="entry name" value="PROKAR_LIPOPROTEIN"/>
    <property type="match status" value="1"/>
</dbReference>